<comment type="caution">
    <text evidence="4">The sequence shown here is derived from an EMBL/GenBank/DDBJ whole genome shotgun (WGS) entry which is preliminary data.</text>
</comment>
<dbReference type="InterPro" id="IPR046373">
    <property type="entry name" value="Acyl-CoA_Oxase/DH_mid-dom_sf"/>
</dbReference>
<feature type="region of interest" description="Disordered" evidence="2">
    <location>
        <begin position="1"/>
        <end position="41"/>
    </location>
</feature>
<dbReference type="Pfam" id="PF08028">
    <property type="entry name" value="Acyl-CoA_dh_2"/>
    <property type="match status" value="1"/>
</dbReference>
<evidence type="ECO:0000256" key="2">
    <source>
        <dbReference type="SAM" id="MobiDB-lite"/>
    </source>
</evidence>
<evidence type="ECO:0000313" key="5">
    <source>
        <dbReference type="Proteomes" id="UP000788262"/>
    </source>
</evidence>
<evidence type="ECO:0000259" key="3">
    <source>
        <dbReference type="Pfam" id="PF08028"/>
    </source>
</evidence>
<dbReference type="InterPro" id="IPR037069">
    <property type="entry name" value="AcylCoA_DH/ox_N_sf"/>
</dbReference>
<dbReference type="InterPro" id="IPR009100">
    <property type="entry name" value="AcylCoA_DH/oxidase_NM_dom_sf"/>
</dbReference>
<dbReference type="EMBL" id="JAFFZS010000022">
    <property type="protein sequence ID" value="MBN0047145.1"/>
    <property type="molecule type" value="Genomic_DNA"/>
</dbReference>
<dbReference type="SUPFAM" id="SSF47203">
    <property type="entry name" value="Acyl-CoA dehydrogenase C-terminal domain-like"/>
    <property type="match status" value="1"/>
</dbReference>
<name>A0ABS2VW28_STRAS</name>
<dbReference type="PIRSF" id="PIRSF016578">
    <property type="entry name" value="HsaA"/>
    <property type="match status" value="1"/>
</dbReference>
<evidence type="ECO:0000256" key="1">
    <source>
        <dbReference type="ARBA" id="ARBA00023002"/>
    </source>
</evidence>
<dbReference type="Proteomes" id="UP000788262">
    <property type="component" value="Unassembled WGS sequence"/>
</dbReference>
<dbReference type="Gene3D" id="1.10.540.10">
    <property type="entry name" value="Acyl-CoA dehydrogenase/oxidase, N-terminal domain"/>
    <property type="match status" value="1"/>
</dbReference>
<accession>A0ABS2VW28</accession>
<keyword evidence="5" id="KW-1185">Reference proteome</keyword>
<keyword evidence="1" id="KW-0560">Oxidoreductase</keyword>
<dbReference type="RefSeq" id="WP_205385283.1">
    <property type="nucleotide sequence ID" value="NZ_JAFFZS010000022.1"/>
</dbReference>
<protein>
    <submittedName>
        <fullName evidence="4">Oxidoreductase</fullName>
    </submittedName>
</protein>
<dbReference type="Gene3D" id="1.20.140.10">
    <property type="entry name" value="Butyryl-CoA Dehydrogenase, subunit A, domain 3"/>
    <property type="match status" value="1"/>
</dbReference>
<dbReference type="InterPro" id="IPR050741">
    <property type="entry name" value="Acyl-CoA_dehydrogenase"/>
</dbReference>
<gene>
    <name evidence="4" type="ORF">JS756_24165</name>
</gene>
<dbReference type="PANTHER" id="PTHR48083:SF19">
    <property type="entry name" value="FLAVIN-DEPENDENT MONOOXYGENASE, OXYGENASE SUBUNIT HSAA"/>
    <property type="match status" value="1"/>
</dbReference>
<sequence>MLSAQQRSTAPDLRRTETDSRLGGRNGRGEQRHGDGEDPFGLLLGAAERDARSADERRALGPGVAAAIVDAGFPRHFVPARWGGAAGSFGRLLRAASAVAEACASTGWCAALYAAHGRLAAYLPEQGQQDLWAGGPDVRIAASVVPPQGRATAVPGGWRLDGEWRMASGVAHAEWLLLASWAPGPEGVREHRFFAVPRAELSVLDTWDSVGLRGSGSNSVTGDGIVVPAHRSFVLDALVRPLPDGARCHRVPYPMVASPIFAAPVLGSARAALRAWTAECLEPGPGRPGRDLLLTRASARLHAAGLLLESTAHRADRGEITPLAVAENRRDAATAAELCREVAHDLFAASGLRGQSPESRLQRAWRDVTTAASHGALGLDAAADAYAGAARADGGGR</sequence>
<feature type="compositionally biased region" description="Basic and acidic residues" evidence="2">
    <location>
        <begin position="12"/>
        <end position="36"/>
    </location>
</feature>
<proteinExistence type="predicted"/>
<dbReference type="PANTHER" id="PTHR48083">
    <property type="entry name" value="MEDIUM-CHAIN SPECIFIC ACYL-COA DEHYDROGENASE, MITOCHONDRIAL-RELATED"/>
    <property type="match status" value="1"/>
</dbReference>
<dbReference type="InterPro" id="IPR013107">
    <property type="entry name" value="Acyl-CoA_DH_C"/>
</dbReference>
<feature type="domain" description="Acyl-CoA dehydrogenase C-terminal" evidence="3">
    <location>
        <begin position="260"/>
        <end position="376"/>
    </location>
</feature>
<evidence type="ECO:0000313" key="4">
    <source>
        <dbReference type="EMBL" id="MBN0047145.1"/>
    </source>
</evidence>
<organism evidence="4 5">
    <name type="scientific">Streptomyces actuosus</name>
    <dbReference type="NCBI Taxonomy" id="1885"/>
    <lineage>
        <taxon>Bacteria</taxon>
        <taxon>Bacillati</taxon>
        <taxon>Actinomycetota</taxon>
        <taxon>Actinomycetes</taxon>
        <taxon>Kitasatosporales</taxon>
        <taxon>Streptomycetaceae</taxon>
        <taxon>Streptomyces</taxon>
    </lineage>
</organism>
<dbReference type="InterPro" id="IPR036250">
    <property type="entry name" value="AcylCo_DH-like_C"/>
</dbReference>
<dbReference type="SUPFAM" id="SSF56645">
    <property type="entry name" value="Acyl-CoA dehydrogenase NM domain-like"/>
    <property type="match status" value="1"/>
</dbReference>
<dbReference type="Gene3D" id="2.40.110.10">
    <property type="entry name" value="Butyryl-CoA Dehydrogenase, subunit A, domain 2"/>
    <property type="match status" value="1"/>
</dbReference>
<reference evidence="4 5" key="1">
    <citation type="submission" date="2021-02" db="EMBL/GenBank/DDBJ databases">
        <title>Whole genome sequencing of Streptomyces actuosus VRA1.</title>
        <authorList>
            <person name="Sen G."/>
            <person name="Sen A."/>
        </authorList>
    </citation>
    <scope>NUCLEOTIDE SEQUENCE [LARGE SCALE GENOMIC DNA]</scope>
    <source>
        <strain evidence="4 5">VRA1</strain>
    </source>
</reference>